<keyword evidence="7 11" id="KW-0862">Zinc</keyword>
<protein>
    <recommendedName>
        <fullName evidence="11">Zinc metalloprotease</fullName>
        <ecNumber evidence="11">3.4.24.-</ecNumber>
    </recommendedName>
</protein>
<dbReference type="GO" id="GO:0046872">
    <property type="term" value="F:metal ion binding"/>
    <property type="evidence" value="ECO:0007669"/>
    <property type="project" value="UniProtKB-KW"/>
</dbReference>
<comment type="cofactor">
    <cofactor evidence="1 11">
        <name>Zn(2+)</name>
        <dbReference type="ChEBI" id="CHEBI:29105"/>
    </cofactor>
</comment>
<dbReference type="NCBIfam" id="TIGR00054">
    <property type="entry name" value="RIP metalloprotease RseP"/>
    <property type="match status" value="1"/>
</dbReference>
<dbReference type="InterPro" id="IPR004387">
    <property type="entry name" value="Pept_M50_Zn"/>
</dbReference>
<comment type="similarity">
    <text evidence="3 11">Belongs to the peptidase M50B family.</text>
</comment>
<dbReference type="CDD" id="cd06163">
    <property type="entry name" value="S2P-M50_PDZ_RseP-like"/>
    <property type="match status" value="1"/>
</dbReference>
<accession>A0A1Y1CJ15</accession>
<evidence type="ECO:0000256" key="10">
    <source>
        <dbReference type="ARBA" id="ARBA00023136"/>
    </source>
</evidence>
<evidence type="ECO:0000259" key="12">
    <source>
        <dbReference type="PROSITE" id="PS50106"/>
    </source>
</evidence>
<dbReference type="PANTHER" id="PTHR42837:SF2">
    <property type="entry name" value="MEMBRANE METALLOPROTEASE ARASP2, CHLOROPLASTIC-RELATED"/>
    <property type="match status" value="1"/>
</dbReference>
<feature type="domain" description="PDZ" evidence="12">
    <location>
        <begin position="207"/>
        <end position="272"/>
    </location>
</feature>
<dbReference type="PANTHER" id="PTHR42837">
    <property type="entry name" value="REGULATOR OF SIGMA-E PROTEASE RSEP"/>
    <property type="match status" value="1"/>
</dbReference>
<dbReference type="Gene3D" id="2.30.42.10">
    <property type="match status" value="2"/>
</dbReference>
<reference evidence="13 14" key="1">
    <citation type="journal article" date="2018" name="Mar. Genomics">
        <title>Complete genome sequence of Marinifilaceae bacterium strain SPP2, isolated from the Antarctic marine sediment.</title>
        <authorList>
            <person name="Watanabe M."/>
            <person name="Kojima H."/>
            <person name="Fukui M."/>
        </authorList>
    </citation>
    <scope>NUCLEOTIDE SEQUENCE [LARGE SCALE GENOMIC DNA]</scope>
    <source>
        <strain evidence="13 14">SPP2</strain>
    </source>
</reference>
<evidence type="ECO:0000313" key="14">
    <source>
        <dbReference type="Proteomes" id="UP000218267"/>
    </source>
</evidence>
<dbReference type="EMBL" id="AP018042">
    <property type="protein sequence ID" value="BAX80378.1"/>
    <property type="molecule type" value="Genomic_DNA"/>
</dbReference>
<dbReference type="AlphaFoldDB" id="A0A1Y1CJ15"/>
<organism evidence="13 14">
    <name type="scientific">Labilibaculum antarcticum</name>
    <dbReference type="NCBI Taxonomy" id="1717717"/>
    <lineage>
        <taxon>Bacteria</taxon>
        <taxon>Pseudomonadati</taxon>
        <taxon>Bacteroidota</taxon>
        <taxon>Bacteroidia</taxon>
        <taxon>Marinilabiliales</taxon>
        <taxon>Marinifilaceae</taxon>
        <taxon>Labilibaculum</taxon>
    </lineage>
</organism>
<gene>
    <name evidence="13" type="ORF">ALGA_2023</name>
</gene>
<keyword evidence="5 11" id="KW-0812">Transmembrane</keyword>
<evidence type="ECO:0000256" key="6">
    <source>
        <dbReference type="ARBA" id="ARBA00022801"/>
    </source>
</evidence>
<evidence type="ECO:0000256" key="7">
    <source>
        <dbReference type="ARBA" id="ARBA00022833"/>
    </source>
</evidence>
<keyword evidence="9 11" id="KW-0482">Metalloprotease</keyword>
<keyword evidence="10 11" id="KW-0472">Membrane</keyword>
<evidence type="ECO:0000256" key="5">
    <source>
        <dbReference type="ARBA" id="ARBA00022692"/>
    </source>
</evidence>
<keyword evidence="11" id="KW-0479">Metal-binding</keyword>
<dbReference type="GO" id="GO:0004222">
    <property type="term" value="F:metalloendopeptidase activity"/>
    <property type="evidence" value="ECO:0007669"/>
    <property type="project" value="InterPro"/>
</dbReference>
<evidence type="ECO:0000256" key="3">
    <source>
        <dbReference type="ARBA" id="ARBA00007931"/>
    </source>
</evidence>
<evidence type="ECO:0000256" key="1">
    <source>
        <dbReference type="ARBA" id="ARBA00001947"/>
    </source>
</evidence>
<keyword evidence="6 11" id="KW-0378">Hydrolase</keyword>
<feature type="transmembrane region" description="Helical" evidence="11">
    <location>
        <begin position="419"/>
        <end position="438"/>
    </location>
</feature>
<comment type="subcellular location">
    <subcellularLocation>
        <location evidence="2">Membrane</location>
        <topology evidence="2">Multi-pass membrane protein</topology>
    </subcellularLocation>
</comment>
<evidence type="ECO:0000256" key="4">
    <source>
        <dbReference type="ARBA" id="ARBA00022670"/>
    </source>
</evidence>
<proteinExistence type="inferred from homology"/>
<dbReference type="RefSeq" id="WP_096429236.1">
    <property type="nucleotide sequence ID" value="NZ_AP018042.1"/>
</dbReference>
<reference evidence="14" key="2">
    <citation type="journal article" date="2020" name="Antonie Van Leeuwenhoek">
        <title>Labilibaculum antarcticum sp. nov., a novel facultative anaerobic, psychrotorelant bacterium isolated from marine sediment of Antarctica.</title>
        <authorList>
            <person name="Watanabe M."/>
            <person name="Kojima H."/>
            <person name="Fukui M."/>
        </authorList>
    </citation>
    <scope>NUCLEOTIDE SEQUENCE [LARGE SCALE GENOMIC DNA]</scope>
    <source>
        <strain evidence="14">SPP2</strain>
    </source>
</reference>
<dbReference type="GO" id="GO:0006508">
    <property type="term" value="P:proteolysis"/>
    <property type="evidence" value="ECO:0007669"/>
    <property type="project" value="UniProtKB-KW"/>
</dbReference>
<feature type="transmembrane region" description="Helical" evidence="11">
    <location>
        <begin position="103"/>
        <end position="126"/>
    </location>
</feature>
<dbReference type="OrthoDB" id="9782003at2"/>
<keyword evidence="8 11" id="KW-1133">Transmembrane helix</keyword>
<dbReference type="PROSITE" id="PS50106">
    <property type="entry name" value="PDZ"/>
    <property type="match status" value="1"/>
</dbReference>
<dbReference type="EC" id="3.4.24.-" evidence="11"/>
<dbReference type="SUPFAM" id="SSF50156">
    <property type="entry name" value="PDZ domain-like"/>
    <property type="match status" value="2"/>
</dbReference>
<evidence type="ECO:0000256" key="9">
    <source>
        <dbReference type="ARBA" id="ARBA00023049"/>
    </source>
</evidence>
<feature type="transmembrane region" description="Helical" evidence="11">
    <location>
        <begin position="378"/>
        <end position="407"/>
    </location>
</feature>
<evidence type="ECO:0000256" key="11">
    <source>
        <dbReference type="RuleBase" id="RU362031"/>
    </source>
</evidence>
<dbReference type="InterPro" id="IPR001478">
    <property type="entry name" value="PDZ"/>
</dbReference>
<evidence type="ECO:0000256" key="2">
    <source>
        <dbReference type="ARBA" id="ARBA00004141"/>
    </source>
</evidence>
<dbReference type="InterPro" id="IPR008915">
    <property type="entry name" value="Peptidase_M50"/>
</dbReference>
<keyword evidence="4 13" id="KW-0645">Protease</keyword>
<keyword evidence="14" id="KW-1185">Reference proteome</keyword>
<evidence type="ECO:0000313" key="13">
    <source>
        <dbReference type="EMBL" id="BAX80378.1"/>
    </source>
</evidence>
<dbReference type="GO" id="GO:0016020">
    <property type="term" value="C:membrane"/>
    <property type="evidence" value="ECO:0007669"/>
    <property type="project" value="UniProtKB-SubCell"/>
</dbReference>
<dbReference type="Proteomes" id="UP000218267">
    <property type="component" value="Chromosome"/>
</dbReference>
<sequence>MEVIVKIGQFLLSLSILVVLHELGHFTFAKLFKTRVEKFYMFFNPGFSLFKFTKGETEYGIGWLPLGGYVKISGMIDESMDKEQMKLPPEPYEFRSKPAWQRLLIMVGGVLVNFILAFVIYIAVLYTWGEQYLPVENVKYGVVCDSLAESIGLQDGDKIVSLDNEKIEKFNDIVPDILLNGPKSIQFTRNNELLSVDIPSSFVPDLLAKSSKGFSLDPIFGIRFPYSAMSIGKVMKESPANEAGILKGDKIVSIDSVGFEYYDQFETFTHSKKGQDVLVQLNREGKQLEVKLTIGQDGKIGFYTQMESGLFEYATLKYSFVESIPAGFNKGIDKLTDYLKQFKLIFSSETQAYKSIGGFMTIGSIFPGVWNWQAFWNLTAFLSIILAIMNILPIPALDGGHVMFLMYEIITGRKPGDKFMEYAQITGMVLLFGLLIFANGNDVVKWISNMK</sequence>
<dbReference type="InterPro" id="IPR036034">
    <property type="entry name" value="PDZ_sf"/>
</dbReference>
<dbReference type="KEGG" id="mbas:ALGA_2023"/>
<dbReference type="Pfam" id="PF02163">
    <property type="entry name" value="Peptidase_M50"/>
    <property type="match status" value="1"/>
</dbReference>
<evidence type="ECO:0000256" key="8">
    <source>
        <dbReference type="ARBA" id="ARBA00022989"/>
    </source>
</evidence>
<name>A0A1Y1CJ15_9BACT</name>